<accession>A0A841JYE5</accession>
<dbReference type="EMBL" id="JACHEK010000007">
    <property type="protein sequence ID" value="MBB6145655.1"/>
    <property type="molecule type" value="Genomic_DNA"/>
</dbReference>
<protein>
    <recommendedName>
        <fullName evidence="2">Ribosomal silencing factor RsfS</fullName>
    </recommendedName>
</protein>
<dbReference type="InterPro" id="IPR004394">
    <property type="entry name" value="Iojap/RsfS/C7orf30"/>
</dbReference>
<comment type="subunit">
    <text evidence="2">Interacts with ribosomal protein uL14 (rplN).</text>
</comment>
<dbReference type="GO" id="GO:0090071">
    <property type="term" value="P:negative regulation of ribosome biogenesis"/>
    <property type="evidence" value="ECO:0007669"/>
    <property type="project" value="UniProtKB-UniRule"/>
</dbReference>
<evidence type="ECO:0000313" key="5">
    <source>
        <dbReference type="Proteomes" id="UP000538666"/>
    </source>
</evidence>
<keyword evidence="5" id="KW-1185">Reference proteome</keyword>
<dbReference type="SUPFAM" id="SSF81301">
    <property type="entry name" value="Nucleotidyltransferase"/>
    <property type="match status" value="1"/>
</dbReference>
<dbReference type="Proteomes" id="UP000538666">
    <property type="component" value="Unassembled WGS sequence"/>
</dbReference>
<dbReference type="PANTHER" id="PTHR21043:SF0">
    <property type="entry name" value="MITOCHONDRIAL ASSEMBLY OF RIBOSOMAL LARGE SUBUNIT PROTEIN 1"/>
    <property type="match status" value="1"/>
</dbReference>
<organism evidence="4 5">
    <name type="scientific">Silvibacterium bohemicum</name>
    <dbReference type="NCBI Taxonomy" id="1577686"/>
    <lineage>
        <taxon>Bacteria</taxon>
        <taxon>Pseudomonadati</taxon>
        <taxon>Acidobacteriota</taxon>
        <taxon>Terriglobia</taxon>
        <taxon>Terriglobales</taxon>
        <taxon>Acidobacteriaceae</taxon>
        <taxon>Silvibacterium</taxon>
    </lineage>
</organism>
<dbReference type="GO" id="GO:0042256">
    <property type="term" value="P:cytosolic ribosome assembly"/>
    <property type="evidence" value="ECO:0007669"/>
    <property type="project" value="UniProtKB-UniRule"/>
</dbReference>
<comment type="caution">
    <text evidence="4">The sequence shown here is derived from an EMBL/GenBank/DDBJ whole genome shotgun (WGS) entry which is preliminary data.</text>
</comment>
<dbReference type="NCBIfam" id="TIGR00090">
    <property type="entry name" value="rsfS_iojap_ybeB"/>
    <property type="match status" value="1"/>
</dbReference>
<dbReference type="InterPro" id="IPR043519">
    <property type="entry name" value="NT_sf"/>
</dbReference>
<comment type="function">
    <text evidence="2">Functions as a ribosomal silencing factor. Interacts with ribosomal protein uL14 (rplN), blocking formation of intersubunit bridge B8. Prevents association of the 30S and 50S ribosomal subunits and the formation of functional ribosomes, thus repressing translation.</text>
</comment>
<comment type="similarity">
    <text evidence="1 2">Belongs to the Iojap/RsfS family.</text>
</comment>
<dbReference type="GO" id="GO:0043023">
    <property type="term" value="F:ribosomal large subunit binding"/>
    <property type="evidence" value="ECO:0007669"/>
    <property type="project" value="TreeGrafter"/>
</dbReference>
<evidence type="ECO:0000256" key="3">
    <source>
        <dbReference type="SAM" id="MobiDB-lite"/>
    </source>
</evidence>
<dbReference type="RefSeq" id="WP_050060700.1">
    <property type="nucleotide sequence ID" value="NZ_JACHEK010000007.1"/>
</dbReference>
<dbReference type="Gene3D" id="3.30.460.10">
    <property type="entry name" value="Beta Polymerase, domain 2"/>
    <property type="match status" value="1"/>
</dbReference>
<sequence length="172" mass="19075">MASKEIRSMVLAAAAACEDKKAENTLVLELDPADSGFTDFFLITSGTNERQTQAIADEVEVRLKRDFGTYPNSVEGRRQGEWVLLDYVDFVVHVFLAERRAYYDIERLRKSARNVDLDELKAALTKKTLAVRKKSAAKKAPLPAAKKAVKKAAKSPAKRAAKKAPAKRAQKP</sequence>
<keyword evidence="2" id="KW-0963">Cytoplasm</keyword>
<evidence type="ECO:0000256" key="1">
    <source>
        <dbReference type="ARBA" id="ARBA00010574"/>
    </source>
</evidence>
<feature type="compositionally biased region" description="Basic residues" evidence="3">
    <location>
        <begin position="147"/>
        <end position="172"/>
    </location>
</feature>
<dbReference type="GO" id="GO:0017148">
    <property type="term" value="P:negative regulation of translation"/>
    <property type="evidence" value="ECO:0007669"/>
    <property type="project" value="UniProtKB-UniRule"/>
</dbReference>
<dbReference type="HAMAP" id="MF_01477">
    <property type="entry name" value="Iojap_RsfS"/>
    <property type="match status" value="1"/>
</dbReference>
<gene>
    <name evidence="2" type="primary">rsfS</name>
    <name evidence="4" type="ORF">HNQ77_003616</name>
</gene>
<evidence type="ECO:0000313" key="4">
    <source>
        <dbReference type="EMBL" id="MBB6145655.1"/>
    </source>
</evidence>
<proteinExistence type="inferred from homology"/>
<keyword evidence="2" id="KW-0810">Translation regulation</keyword>
<evidence type="ECO:0000256" key="2">
    <source>
        <dbReference type="HAMAP-Rule" id="MF_01477"/>
    </source>
</evidence>
<comment type="subcellular location">
    <subcellularLocation>
        <location evidence="2">Cytoplasm</location>
    </subcellularLocation>
</comment>
<dbReference type="OrthoDB" id="9793681at2"/>
<name>A0A841JYE5_9BACT</name>
<dbReference type="Pfam" id="PF02410">
    <property type="entry name" value="RsfS"/>
    <property type="match status" value="1"/>
</dbReference>
<dbReference type="GO" id="GO:0005737">
    <property type="term" value="C:cytoplasm"/>
    <property type="evidence" value="ECO:0007669"/>
    <property type="project" value="UniProtKB-SubCell"/>
</dbReference>
<feature type="region of interest" description="Disordered" evidence="3">
    <location>
        <begin position="133"/>
        <end position="172"/>
    </location>
</feature>
<keyword evidence="2" id="KW-0678">Repressor</keyword>
<dbReference type="PANTHER" id="PTHR21043">
    <property type="entry name" value="IOJAP SUPERFAMILY ORTHOLOG"/>
    <property type="match status" value="1"/>
</dbReference>
<reference evidence="4 5" key="1">
    <citation type="submission" date="2020-08" db="EMBL/GenBank/DDBJ databases">
        <title>Genomic Encyclopedia of Type Strains, Phase IV (KMG-IV): sequencing the most valuable type-strain genomes for metagenomic binning, comparative biology and taxonomic classification.</title>
        <authorList>
            <person name="Goeker M."/>
        </authorList>
    </citation>
    <scope>NUCLEOTIDE SEQUENCE [LARGE SCALE GENOMIC DNA]</scope>
    <source>
        <strain evidence="4 5">DSM 103733</strain>
    </source>
</reference>
<dbReference type="AlphaFoldDB" id="A0A841JYE5"/>